<dbReference type="OrthoDB" id="9813510at2"/>
<evidence type="ECO:0000256" key="5">
    <source>
        <dbReference type="ARBA" id="ARBA00023163"/>
    </source>
</evidence>
<evidence type="ECO:0000256" key="6">
    <source>
        <dbReference type="ARBA" id="ARBA00029628"/>
    </source>
</evidence>
<evidence type="ECO:0000313" key="8">
    <source>
        <dbReference type="EMBL" id="RIJ21279.1"/>
    </source>
</evidence>
<dbReference type="AlphaFoldDB" id="A0A399QUU3"/>
<comment type="similarity">
    <text evidence="1">Belongs to the CcdB toxin family.</text>
</comment>
<proteinExistence type="inferred from homology"/>
<dbReference type="SUPFAM" id="SSF50118">
    <property type="entry name" value="Cell growth inhibitor/plasmid maintenance toxic component"/>
    <property type="match status" value="1"/>
</dbReference>
<dbReference type="Gene3D" id="2.30.30.110">
    <property type="match status" value="1"/>
</dbReference>
<reference evidence="8 9" key="1">
    <citation type="submission" date="2018-08" db="EMBL/GenBank/DDBJ databases">
        <title>Henriciella mobilis sp. nov., isolated from seawater.</title>
        <authorList>
            <person name="Cheng H."/>
            <person name="Wu Y.-H."/>
            <person name="Xu X.-W."/>
            <person name="Guo L.-L."/>
        </authorList>
    </citation>
    <scope>NUCLEOTIDE SEQUENCE [LARGE SCALE GENOMIC DNA]</scope>
    <source>
        <strain evidence="8 9">CCUG66934</strain>
    </source>
</reference>
<dbReference type="GO" id="GO:0006276">
    <property type="term" value="P:plasmid maintenance"/>
    <property type="evidence" value="ECO:0007669"/>
    <property type="project" value="InterPro"/>
</dbReference>
<organism evidence="8 9">
    <name type="scientific">Henriciella barbarensis</name>
    <dbReference type="NCBI Taxonomy" id="86342"/>
    <lineage>
        <taxon>Bacteria</taxon>
        <taxon>Pseudomonadati</taxon>
        <taxon>Pseudomonadota</taxon>
        <taxon>Alphaproteobacteria</taxon>
        <taxon>Hyphomonadales</taxon>
        <taxon>Hyphomonadaceae</taxon>
        <taxon>Henriciella</taxon>
    </lineage>
</organism>
<evidence type="ECO:0000313" key="9">
    <source>
        <dbReference type="Proteomes" id="UP000265431"/>
    </source>
</evidence>
<evidence type="ECO:0000256" key="4">
    <source>
        <dbReference type="ARBA" id="ARBA00023015"/>
    </source>
</evidence>
<keyword evidence="9" id="KW-1185">Reference proteome</keyword>
<keyword evidence="4" id="KW-0805">Transcription regulation</keyword>
<dbReference type="RefSeq" id="WP_119380431.1">
    <property type="nucleotide sequence ID" value="NZ_QWGB01000009.1"/>
</dbReference>
<keyword evidence="3" id="KW-0678">Repressor</keyword>
<keyword evidence="5" id="KW-0804">Transcription</keyword>
<dbReference type="Proteomes" id="UP000265431">
    <property type="component" value="Unassembled WGS sequence"/>
</dbReference>
<sequence length="98" mass="10709">MQHLAVFDVGDGRPPIVILQYPGIDTGNFVLAAPLYPVEAAEPIDVITPRVELDGKAYLLGVHLMASIRKAALRDEVGSLLSYDYEIQRALSRLFSGN</sequence>
<evidence type="ECO:0000256" key="2">
    <source>
        <dbReference type="ARBA" id="ARBA00015075"/>
    </source>
</evidence>
<evidence type="ECO:0000256" key="7">
    <source>
        <dbReference type="ARBA" id="ARBA00033135"/>
    </source>
</evidence>
<name>A0A399QUU3_9PROT</name>
<dbReference type="EMBL" id="QWGB01000009">
    <property type="protein sequence ID" value="RIJ21279.1"/>
    <property type="molecule type" value="Genomic_DNA"/>
</dbReference>
<gene>
    <name evidence="8" type="ORF">D1224_13235</name>
</gene>
<dbReference type="InterPro" id="IPR002712">
    <property type="entry name" value="CcdB"/>
</dbReference>
<dbReference type="GO" id="GO:0008657">
    <property type="term" value="F:DNA topoisomerase type II (double strand cut, ATP-hydrolyzing) inhibitor activity"/>
    <property type="evidence" value="ECO:0007669"/>
    <property type="project" value="InterPro"/>
</dbReference>
<dbReference type="InterPro" id="IPR011067">
    <property type="entry name" value="Plasmid_toxin/cell-grow_inhib"/>
</dbReference>
<evidence type="ECO:0000256" key="1">
    <source>
        <dbReference type="ARBA" id="ARBA00005230"/>
    </source>
</evidence>
<dbReference type="Pfam" id="PF01845">
    <property type="entry name" value="CcdB"/>
    <property type="match status" value="1"/>
</dbReference>
<protein>
    <recommendedName>
        <fullName evidence="2">Toxin CcdB</fullName>
    </recommendedName>
    <alternativeName>
        <fullName evidence="7">Cytotoxic protein CcdB</fullName>
    </alternativeName>
    <alternativeName>
        <fullName evidence="6">Protein LetD</fullName>
    </alternativeName>
</protein>
<accession>A0A399QUU3</accession>
<comment type="caution">
    <text evidence="8">The sequence shown here is derived from an EMBL/GenBank/DDBJ whole genome shotgun (WGS) entry which is preliminary data.</text>
</comment>
<evidence type="ECO:0000256" key="3">
    <source>
        <dbReference type="ARBA" id="ARBA00022491"/>
    </source>
</evidence>